<dbReference type="STRING" id="1308866.J416_07872"/>
<feature type="domain" description="Dynamin N-terminal" evidence="7">
    <location>
        <begin position="395"/>
        <end position="606"/>
    </location>
</feature>
<dbReference type="AlphaFoldDB" id="N4WRE5"/>
<dbReference type="EMBL" id="APML01000025">
    <property type="protein sequence ID" value="ENH96980.1"/>
    <property type="molecule type" value="Genomic_DNA"/>
</dbReference>
<dbReference type="Proteomes" id="UP000012283">
    <property type="component" value="Unassembled WGS sequence"/>
</dbReference>
<evidence type="ECO:0000256" key="6">
    <source>
        <dbReference type="SAM" id="Coils"/>
    </source>
</evidence>
<dbReference type="InterPro" id="IPR027417">
    <property type="entry name" value="P-loop_NTPase"/>
</dbReference>
<keyword evidence="9" id="KW-1185">Reference proteome</keyword>
<protein>
    <recommendedName>
        <fullName evidence="7">Dynamin N-terminal domain-containing protein</fullName>
    </recommendedName>
</protein>
<evidence type="ECO:0000313" key="8">
    <source>
        <dbReference type="EMBL" id="ENH96980.1"/>
    </source>
</evidence>
<name>N4WRE5_9BACI</name>
<comment type="caution">
    <text evidence="8">The sequence shown here is derived from an EMBL/GenBank/DDBJ whole genome shotgun (WGS) entry which is preliminary data.</text>
</comment>
<dbReference type="InterPro" id="IPR027094">
    <property type="entry name" value="Mitofusin_fam"/>
</dbReference>
<keyword evidence="3" id="KW-0378">Hydrolase</keyword>
<keyword evidence="5" id="KW-0472">Membrane</keyword>
<evidence type="ECO:0000256" key="1">
    <source>
        <dbReference type="ARBA" id="ARBA00004370"/>
    </source>
</evidence>
<dbReference type="Gene3D" id="3.40.50.300">
    <property type="entry name" value="P-loop containing nucleotide triphosphate hydrolases"/>
    <property type="match status" value="1"/>
</dbReference>
<comment type="subcellular location">
    <subcellularLocation>
        <location evidence="1">Membrane</location>
    </subcellularLocation>
</comment>
<evidence type="ECO:0000256" key="3">
    <source>
        <dbReference type="ARBA" id="ARBA00022801"/>
    </source>
</evidence>
<dbReference type="GO" id="GO:0005525">
    <property type="term" value="F:GTP binding"/>
    <property type="evidence" value="ECO:0007669"/>
    <property type="project" value="UniProtKB-KW"/>
</dbReference>
<dbReference type="PANTHER" id="PTHR10465">
    <property type="entry name" value="TRANSMEMBRANE GTPASE FZO1"/>
    <property type="match status" value="1"/>
</dbReference>
<evidence type="ECO:0000256" key="5">
    <source>
        <dbReference type="ARBA" id="ARBA00023136"/>
    </source>
</evidence>
<proteinExistence type="predicted"/>
<accession>N4WRE5</accession>
<dbReference type="GO" id="GO:0003924">
    <property type="term" value="F:GTPase activity"/>
    <property type="evidence" value="ECO:0007669"/>
    <property type="project" value="InterPro"/>
</dbReference>
<reference evidence="8 9" key="1">
    <citation type="submission" date="2013-03" db="EMBL/GenBank/DDBJ databases">
        <title>Draft genome sequence of Gracibacillus halophilus YIM-C55.5, a moderately halophilic and thermophilic organism from the Xiaochaidamu salt lake.</title>
        <authorList>
            <person name="Sugumar T."/>
            <person name="Polireddy D.R."/>
            <person name="Antony A."/>
            <person name="Madhava Y.R."/>
            <person name="Sivakumar N."/>
        </authorList>
    </citation>
    <scope>NUCLEOTIDE SEQUENCE [LARGE SCALE GENOMIC DNA]</scope>
    <source>
        <strain evidence="8 9">YIM-C55.5</strain>
    </source>
</reference>
<dbReference type="SUPFAM" id="SSF52540">
    <property type="entry name" value="P-loop containing nucleoside triphosphate hydrolases"/>
    <property type="match status" value="1"/>
</dbReference>
<evidence type="ECO:0000256" key="2">
    <source>
        <dbReference type="ARBA" id="ARBA00022741"/>
    </source>
</evidence>
<organism evidence="8 9">
    <name type="scientific">Gracilibacillus halophilus YIM-C55.5</name>
    <dbReference type="NCBI Taxonomy" id="1308866"/>
    <lineage>
        <taxon>Bacteria</taxon>
        <taxon>Bacillati</taxon>
        <taxon>Bacillota</taxon>
        <taxon>Bacilli</taxon>
        <taxon>Bacillales</taxon>
        <taxon>Bacillaceae</taxon>
        <taxon>Gracilibacillus</taxon>
    </lineage>
</organism>
<dbReference type="InterPro" id="IPR045063">
    <property type="entry name" value="Dynamin_N"/>
</dbReference>
<evidence type="ECO:0000256" key="4">
    <source>
        <dbReference type="ARBA" id="ARBA00023134"/>
    </source>
</evidence>
<sequence>MGLTPEGIYFTSAKNIEDPNNQWHLLRQQLIHQMHQDKQKLIESTINQMISHLVQEFQADVGDEFDSKSQDLEQAIDQIEIETPPEQLQEQRDELYHRKAHIEKEYSDLLQQTLKNAQLMPYNLREQARELLEAYQPDFKVGLFKNRKKIDKARADRLQSFFGSLQEQVEVQLEWKLRDKMVTFLQSYIDVGVDHNVFTQSVESSLCIDQMNEGATLNGQYLLVYCEQVSHQIKKIYKQYYMDLMNQYKPTIFAEIDQQLTSIDQEIQEVKKKTSLKDEKQQLEEQWEQFDEVVLNILEDNGEVEDDSEFLEKWHHFYDKHYVHFEDWKTDLQEEINVESNATEENSEQAHLSMDQTRKDAKTTIDLLYNLPSLRQMRDDIKLKRNRFIQKKHTIALFGAFSAGKSSFANALIGSDVLPVSPNPTTAAINKISPPNHDFDHEEVLVTIKQEGELLGDIHSILEDTTFSSLSSAYHWLDKKDVDQLPVHDTHRSFLQAFYQGFTHMHGRIGTSYSIAIESFASYVQDEAIACFVKEMELFYDCPLTQQNITLVDTPGADSVNARHTDLAFSYIKDADAILFVTYYNHPFAKADEIFLRRLGKVKDAFQMDKMFFMINAIDLAHSEQDVELVTSYVNEQLMSFDIQDPRLFPLSSKQALDQKSRGEQDERFTEFETVFYQFISQELTQISMRAIYTDIERAYRFVNRWLHTLTLDAEDKEQFLKRYLKHQNHMVEKIDSFDQQHLYAELRQKQEKQMFFVKQRLGIQFLDVFRSHIHPGAIQSNGKKGKEELRLALDQLIQDEEQILIDELKAIIVRLETSYNQAFATFHQTLNDQLQQIDQDFSLSDWEPVSLSMPDLSFVEISLDDQTIRKLLSYYKHTKSFFADQERMQMYEFLQEVMSKQWETVIDQAASAFEPFYQSAWRKKKQELQEQYKMQVEEYYQQLQSSLQNSDTDQAYLQEVVETLEAIVR</sequence>
<dbReference type="eggNOG" id="COG0699">
    <property type="taxonomic scope" value="Bacteria"/>
</dbReference>
<dbReference type="Pfam" id="PF00350">
    <property type="entry name" value="Dynamin_N"/>
    <property type="match status" value="1"/>
</dbReference>
<keyword evidence="4" id="KW-0342">GTP-binding</keyword>
<evidence type="ECO:0000259" key="7">
    <source>
        <dbReference type="Pfam" id="PF00350"/>
    </source>
</evidence>
<dbReference type="PATRIC" id="fig|1308866.3.peg.1589"/>
<gene>
    <name evidence="8" type="ORF">J416_07872</name>
</gene>
<feature type="coiled-coil region" evidence="6">
    <location>
        <begin position="253"/>
        <end position="293"/>
    </location>
</feature>
<keyword evidence="2" id="KW-0547">Nucleotide-binding</keyword>
<dbReference type="CDD" id="cd09912">
    <property type="entry name" value="DLP_2"/>
    <property type="match status" value="1"/>
</dbReference>
<dbReference type="RefSeq" id="WP_003467781.1">
    <property type="nucleotide sequence ID" value="NZ_APML01000025.1"/>
</dbReference>
<keyword evidence="6" id="KW-0175">Coiled coil</keyword>
<evidence type="ECO:0000313" key="9">
    <source>
        <dbReference type="Proteomes" id="UP000012283"/>
    </source>
</evidence>
<dbReference type="OrthoDB" id="5477114at2"/>
<dbReference type="PANTHER" id="PTHR10465:SF0">
    <property type="entry name" value="SARCALUMENIN"/>
    <property type="match status" value="1"/>
</dbReference>
<dbReference type="GO" id="GO:0016020">
    <property type="term" value="C:membrane"/>
    <property type="evidence" value="ECO:0007669"/>
    <property type="project" value="UniProtKB-SubCell"/>
</dbReference>